<dbReference type="OrthoDB" id="1932233at2759"/>
<feature type="transmembrane region" description="Helical" evidence="6">
    <location>
        <begin position="80"/>
        <end position="98"/>
    </location>
</feature>
<feature type="compositionally biased region" description="Low complexity" evidence="5">
    <location>
        <begin position="27"/>
        <end position="36"/>
    </location>
</feature>
<keyword evidence="2 6" id="KW-0812">Transmembrane</keyword>
<evidence type="ECO:0000313" key="8">
    <source>
        <dbReference type="Proteomes" id="UP000054248"/>
    </source>
</evidence>
<keyword evidence="8" id="KW-1185">Reference proteome</keyword>
<proteinExistence type="predicted"/>
<dbReference type="HOGENOM" id="CLU_072117_1_1_1"/>
<name>A0A0C3L0B6_9AGAM</name>
<feature type="transmembrane region" description="Helical" evidence="6">
    <location>
        <begin position="104"/>
        <end position="124"/>
    </location>
</feature>
<evidence type="ECO:0000256" key="2">
    <source>
        <dbReference type="ARBA" id="ARBA00022692"/>
    </source>
</evidence>
<dbReference type="STRING" id="1051891.A0A0C3L0B6"/>
<feature type="transmembrane region" description="Helical" evidence="6">
    <location>
        <begin position="180"/>
        <end position="199"/>
    </location>
</feature>
<protein>
    <recommendedName>
        <fullName evidence="9">Orm1 type endoplasmic reticulum protein</fullName>
    </recommendedName>
</protein>
<reference evidence="7 8" key="1">
    <citation type="submission" date="2014-04" db="EMBL/GenBank/DDBJ databases">
        <authorList>
            <consortium name="DOE Joint Genome Institute"/>
            <person name="Kuo A."/>
            <person name="Girlanda M."/>
            <person name="Perotto S."/>
            <person name="Kohler A."/>
            <person name="Nagy L.G."/>
            <person name="Floudas D."/>
            <person name="Copeland A."/>
            <person name="Barry K.W."/>
            <person name="Cichocki N."/>
            <person name="Veneault-Fourrey C."/>
            <person name="LaButti K."/>
            <person name="Lindquist E.A."/>
            <person name="Lipzen A."/>
            <person name="Lundell T."/>
            <person name="Morin E."/>
            <person name="Murat C."/>
            <person name="Sun H."/>
            <person name="Tunlid A."/>
            <person name="Henrissat B."/>
            <person name="Grigoriev I.V."/>
            <person name="Hibbett D.S."/>
            <person name="Martin F."/>
            <person name="Nordberg H.P."/>
            <person name="Cantor M.N."/>
            <person name="Hua S.X."/>
        </authorList>
    </citation>
    <scope>NUCLEOTIDE SEQUENCE [LARGE SCALE GENOMIC DNA]</scope>
    <source>
        <strain evidence="7 8">MUT 4182</strain>
    </source>
</reference>
<evidence type="ECO:0000256" key="1">
    <source>
        <dbReference type="ARBA" id="ARBA00004141"/>
    </source>
</evidence>
<reference evidence="8" key="2">
    <citation type="submission" date="2015-01" db="EMBL/GenBank/DDBJ databases">
        <title>Evolutionary Origins and Diversification of the Mycorrhizal Mutualists.</title>
        <authorList>
            <consortium name="DOE Joint Genome Institute"/>
            <consortium name="Mycorrhizal Genomics Consortium"/>
            <person name="Kohler A."/>
            <person name="Kuo A."/>
            <person name="Nagy L.G."/>
            <person name="Floudas D."/>
            <person name="Copeland A."/>
            <person name="Barry K.W."/>
            <person name="Cichocki N."/>
            <person name="Veneault-Fourrey C."/>
            <person name="LaButti K."/>
            <person name="Lindquist E.A."/>
            <person name="Lipzen A."/>
            <person name="Lundell T."/>
            <person name="Morin E."/>
            <person name="Murat C."/>
            <person name="Riley R."/>
            <person name="Ohm R."/>
            <person name="Sun H."/>
            <person name="Tunlid A."/>
            <person name="Henrissat B."/>
            <person name="Grigoriev I.V."/>
            <person name="Hibbett D.S."/>
            <person name="Martin F."/>
        </authorList>
    </citation>
    <scope>NUCLEOTIDE SEQUENCE [LARGE SCALE GENOMIC DNA]</scope>
    <source>
        <strain evidence="8">MUT 4182</strain>
    </source>
</reference>
<evidence type="ECO:0000256" key="3">
    <source>
        <dbReference type="ARBA" id="ARBA00022989"/>
    </source>
</evidence>
<feature type="region of interest" description="Disordered" evidence="5">
    <location>
        <begin position="1"/>
        <end position="43"/>
    </location>
</feature>
<dbReference type="PANTHER" id="PTHR12665">
    <property type="entry name" value="ORMDL PROTEINS"/>
    <property type="match status" value="1"/>
</dbReference>
<dbReference type="EMBL" id="KN823014">
    <property type="protein sequence ID" value="KIO27113.1"/>
    <property type="molecule type" value="Genomic_DNA"/>
</dbReference>
<dbReference type="Proteomes" id="UP000054248">
    <property type="component" value="Unassembled WGS sequence"/>
</dbReference>
<evidence type="ECO:0008006" key="9">
    <source>
        <dbReference type="Google" id="ProtNLM"/>
    </source>
</evidence>
<sequence>MSSTITNRSSPRRPSPPSISIEPVAHSTSTSSSPSSKLKGRARSGSLVKVEEIKESLDDVLDQSMYANVNQEWVNRKGAWLIHIVLILAGKLLFDLIPGVTQEISWTMTNIAYMLLSFLMFHHVTGIPFQSDMHGGAYDDLTLWEQIDEGAQYTPAKKWLICLPIGLFLASTHFTHYDPWLFAVNITALVVVLIPKLPALHRQRIRILPDDDASGFATPTTPSHSGTTTPRTRPSSMIM</sequence>
<dbReference type="AlphaFoldDB" id="A0A0C3L0B6"/>
<evidence type="ECO:0000256" key="6">
    <source>
        <dbReference type="SAM" id="Phobius"/>
    </source>
</evidence>
<dbReference type="InterPro" id="IPR007203">
    <property type="entry name" value="ORMDL"/>
</dbReference>
<feature type="transmembrane region" description="Helical" evidence="6">
    <location>
        <begin position="159"/>
        <end position="174"/>
    </location>
</feature>
<gene>
    <name evidence="7" type="ORF">M407DRAFT_194538</name>
</gene>
<feature type="compositionally biased region" description="Low complexity" evidence="5">
    <location>
        <begin position="218"/>
        <end position="239"/>
    </location>
</feature>
<dbReference type="Pfam" id="PF04061">
    <property type="entry name" value="ORMDL"/>
    <property type="match status" value="1"/>
</dbReference>
<dbReference type="GO" id="GO:0005789">
    <property type="term" value="C:endoplasmic reticulum membrane"/>
    <property type="evidence" value="ECO:0007669"/>
    <property type="project" value="InterPro"/>
</dbReference>
<organism evidence="7 8">
    <name type="scientific">Tulasnella calospora MUT 4182</name>
    <dbReference type="NCBI Taxonomy" id="1051891"/>
    <lineage>
        <taxon>Eukaryota</taxon>
        <taxon>Fungi</taxon>
        <taxon>Dikarya</taxon>
        <taxon>Basidiomycota</taxon>
        <taxon>Agaricomycotina</taxon>
        <taxon>Agaricomycetes</taxon>
        <taxon>Cantharellales</taxon>
        <taxon>Tulasnellaceae</taxon>
        <taxon>Tulasnella</taxon>
    </lineage>
</organism>
<dbReference type="PIRSF" id="PIRSF018147">
    <property type="entry name" value="ORMDL"/>
    <property type="match status" value="1"/>
</dbReference>
<evidence type="ECO:0000256" key="5">
    <source>
        <dbReference type="SAM" id="MobiDB-lite"/>
    </source>
</evidence>
<keyword evidence="3 6" id="KW-1133">Transmembrane helix</keyword>
<evidence type="ECO:0000256" key="4">
    <source>
        <dbReference type="ARBA" id="ARBA00023136"/>
    </source>
</evidence>
<accession>A0A0C3L0B6</accession>
<keyword evidence="4 6" id="KW-0472">Membrane</keyword>
<comment type="subcellular location">
    <subcellularLocation>
        <location evidence="1">Membrane</location>
        <topology evidence="1">Multi-pass membrane protein</topology>
    </subcellularLocation>
</comment>
<evidence type="ECO:0000313" key="7">
    <source>
        <dbReference type="EMBL" id="KIO27113.1"/>
    </source>
</evidence>
<feature type="region of interest" description="Disordered" evidence="5">
    <location>
        <begin position="213"/>
        <end position="239"/>
    </location>
</feature>